<name>A0A4P9W9P3_9FUNG</name>
<dbReference type="Proteomes" id="UP000269721">
    <property type="component" value="Unassembled WGS sequence"/>
</dbReference>
<feature type="region of interest" description="Disordered" evidence="1">
    <location>
        <begin position="1"/>
        <end position="25"/>
    </location>
</feature>
<feature type="region of interest" description="Disordered" evidence="1">
    <location>
        <begin position="125"/>
        <end position="153"/>
    </location>
</feature>
<keyword evidence="3" id="KW-1185">Reference proteome</keyword>
<organism evidence="2 3">
    <name type="scientific">Blyttiomyces helicus</name>
    <dbReference type="NCBI Taxonomy" id="388810"/>
    <lineage>
        <taxon>Eukaryota</taxon>
        <taxon>Fungi</taxon>
        <taxon>Fungi incertae sedis</taxon>
        <taxon>Chytridiomycota</taxon>
        <taxon>Chytridiomycota incertae sedis</taxon>
        <taxon>Chytridiomycetes</taxon>
        <taxon>Chytridiomycetes incertae sedis</taxon>
        <taxon>Blyttiomyces</taxon>
    </lineage>
</organism>
<gene>
    <name evidence="2" type="ORF">BDK51DRAFT_30509</name>
</gene>
<dbReference type="AlphaFoldDB" id="A0A4P9W9P3"/>
<protein>
    <submittedName>
        <fullName evidence="2">Uncharacterized protein</fullName>
    </submittedName>
</protein>
<evidence type="ECO:0000313" key="3">
    <source>
        <dbReference type="Proteomes" id="UP000269721"/>
    </source>
</evidence>
<dbReference type="EMBL" id="KZ996185">
    <property type="protein sequence ID" value="RKO89281.1"/>
    <property type="molecule type" value="Genomic_DNA"/>
</dbReference>
<proteinExistence type="predicted"/>
<reference evidence="3" key="1">
    <citation type="journal article" date="2018" name="Nat. Microbiol.">
        <title>Leveraging single-cell genomics to expand the fungal tree of life.</title>
        <authorList>
            <person name="Ahrendt S.R."/>
            <person name="Quandt C.A."/>
            <person name="Ciobanu D."/>
            <person name="Clum A."/>
            <person name="Salamov A."/>
            <person name="Andreopoulos B."/>
            <person name="Cheng J.F."/>
            <person name="Woyke T."/>
            <person name="Pelin A."/>
            <person name="Henrissat B."/>
            <person name="Reynolds N.K."/>
            <person name="Benny G.L."/>
            <person name="Smith M.E."/>
            <person name="James T.Y."/>
            <person name="Grigoriev I.V."/>
        </authorList>
    </citation>
    <scope>NUCLEOTIDE SEQUENCE [LARGE SCALE GENOMIC DNA]</scope>
</reference>
<feature type="non-terminal residue" evidence="2">
    <location>
        <position position="1"/>
    </location>
</feature>
<sequence>TWRPVPVSPRLGSSHRNPPAPAPAPRFRTYTTFEKLAKGETFGAFDEAGVDKAVVGGAGGEFVVAIAVGGTLWVPAKLSLSFGFIFPAMRDWEADAASEERRCSKSTLARGDRRGRKYAPLNRSSEISPLLGSGKPQRPTGAPGTPASRNGDLSRLPAKPCYCQGIMDEWRMSNSWSGSIFFLLSVVRQAASLFAIIVGSQLLSSNDISTRARLKMRDVQKRCSQPRVIAAPSGVNRMRDGGTGEGGVEVSITGKDNENAPTTNHIHHLCRDSTKLEHAPSVPVLGNQIVGNFPIRPHPTGAACATLCVEEADMDRTVSVCSRNQLHQPSRTGGSFRRGGLEYDAFALSLGTGRMRCFEMLDREQHSHSLRKADAQSAAGYPVRCRHQVGRDCSKVRHRLGRHCKSDQNSGGKWSRAASPLQVNGLLCDLEKWGDLSGKGTSPKQGCRQPFHNCQVVRKFHEDGLRKVQAHSELRTPFFEHSRLSAIATCPCHKSSNVPTKWLTPHQDTTLNEFDGFGMSFARNIGSSVESWHSQSPYVGMGVRRRFLGEEILSPWYRLPVSQQRSVGRTVTAPGAVIAWDNPSLFLPSTSKVSILGTPEGGEREGACVEYGWMGDIGSRETGTRRSRCSRQQALENEDSKYVRQPTEPLSHPILSVGGPLPKGRVARGGLNLTALQRTPGVVSDHQALNWDRTLPQRVIKKWRTWRALGSNDKYSIFGPCWDCSRRFDAFPRLCTIASPASVASFRKVLCGQLLLRELLQEGAFACHFYVRLDPYIGLFKPSPKLSF</sequence>
<evidence type="ECO:0000313" key="2">
    <source>
        <dbReference type="EMBL" id="RKO89281.1"/>
    </source>
</evidence>
<evidence type="ECO:0000256" key="1">
    <source>
        <dbReference type="SAM" id="MobiDB-lite"/>
    </source>
</evidence>
<accession>A0A4P9W9P3</accession>